<gene>
    <name evidence="4" type="ORF">A6A04_07295</name>
    <name evidence="5" type="ORF">A6A04_07425</name>
</gene>
<dbReference type="RefSeq" id="WP_068495444.1">
    <property type="nucleotide sequence ID" value="NZ_LWQT01000098.1"/>
</dbReference>
<comment type="similarity">
    <text evidence="1">Belongs to the phosphate/phosphite/phosphonate binding protein family.</text>
</comment>
<protein>
    <recommendedName>
        <fullName evidence="7">Phosphonate ABC transporter substrate-binding protein</fullName>
    </recommendedName>
</protein>
<evidence type="ECO:0000313" key="5">
    <source>
        <dbReference type="EMBL" id="OAN45706.1"/>
    </source>
</evidence>
<name>A0A178MAZ6_9PROT</name>
<dbReference type="EMBL" id="LWQT01000098">
    <property type="protein sequence ID" value="OAN45684.1"/>
    <property type="molecule type" value="Genomic_DNA"/>
</dbReference>
<sequence length="318" mass="33586">MLIRGIFALAAGALALAGLKTGALAADAPAPPLRFALIATEASSEVQAKWTPVLDALACHLGRSVVAEVSADYAGAIWALRNGRAQLAWLGNKAALEAVDHAGAEVFAQHVYPSGLGGYYSTLIVRTSSSLASADDLIAQATGLTLAMGDPNSTSGTLVPGHYLFASRSIEPRRVFKRVIQGSHEDNVHSLLEGRADAATVASVHLDGLLRRRPELANAFRVIWRSPLIPADPLLWGSSLPAEAKAQVKAFFLDYGRPAVHKSVDVMAAEQAALKRLDLSGFIASDNGQLAMVKDLEQARRRMAEVKHSSTTGKEGAP</sequence>
<dbReference type="NCBIfam" id="TIGR01098">
    <property type="entry name" value="3A0109s03R"/>
    <property type="match status" value="1"/>
</dbReference>
<dbReference type="PANTHER" id="PTHR35841:SF1">
    <property type="entry name" value="PHOSPHONATES-BINDING PERIPLASMIC PROTEIN"/>
    <property type="match status" value="1"/>
</dbReference>
<dbReference type="EMBL" id="LWQT01000098">
    <property type="protein sequence ID" value="OAN45706.1"/>
    <property type="molecule type" value="Genomic_DNA"/>
</dbReference>
<dbReference type="GO" id="GO:0055085">
    <property type="term" value="P:transmembrane transport"/>
    <property type="evidence" value="ECO:0007669"/>
    <property type="project" value="InterPro"/>
</dbReference>
<dbReference type="Proteomes" id="UP000078428">
    <property type="component" value="Unassembled WGS sequence"/>
</dbReference>
<dbReference type="STRING" id="1285242.A6A04_07295"/>
<dbReference type="InterPro" id="IPR005770">
    <property type="entry name" value="PhnD"/>
</dbReference>
<reference evidence="5 6" key="1">
    <citation type="submission" date="2016-04" db="EMBL/GenBank/DDBJ databases">
        <title>Draft genome sequence of freshwater magnetotactic bacteria Magnetospirillum marisnigri SP-1 and Magnetospirillum moscoviense BB-1.</title>
        <authorList>
            <person name="Koziaeva V."/>
            <person name="Dziuba M.V."/>
            <person name="Ivanov T.M."/>
            <person name="Kuznetsov B."/>
            <person name="Grouzdev D.S."/>
        </authorList>
    </citation>
    <scope>NUCLEOTIDE SEQUENCE [LARGE SCALE GENOMIC DNA]</scope>
    <source>
        <strain evidence="5 6">SP-1</strain>
    </source>
</reference>
<evidence type="ECO:0000256" key="2">
    <source>
        <dbReference type="ARBA" id="ARBA00022729"/>
    </source>
</evidence>
<evidence type="ECO:0000313" key="6">
    <source>
        <dbReference type="Proteomes" id="UP000078428"/>
    </source>
</evidence>
<dbReference type="PANTHER" id="PTHR35841">
    <property type="entry name" value="PHOSPHONATES-BINDING PERIPLASMIC PROTEIN"/>
    <property type="match status" value="1"/>
</dbReference>
<dbReference type="OrthoDB" id="9802896at2"/>
<dbReference type="Gene3D" id="3.40.190.10">
    <property type="entry name" value="Periplasmic binding protein-like II"/>
    <property type="match status" value="2"/>
</dbReference>
<organism evidence="5 6">
    <name type="scientific">Paramagnetospirillum marisnigri</name>
    <dbReference type="NCBI Taxonomy" id="1285242"/>
    <lineage>
        <taxon>Bacteria</taxon>
        <taxon>Pseudomonadati</taxon>
        <taxon>Pseudomonadota</taxon>
        <taxon>Alphaproteobacteria</taxon>
        <taxon>Rhodospirillales</taxon>
        <taxon>Magnetospirillaceae</taxon>
        <taxon>Paramagnetospirillum</taxon>
    </lineage>
</organism>
<dbReference type="AlphaFoldDB" id="A0A178MAZ6"/>
<evidence type="ECO:0000256" key="1">
    <source>
        <dbReference type="ARBA" id="ARBA00007162"/>
    </source>
</evidence>
<comment type="caution">
    <text evidence="5">The sequence shown here is derived from an EMBL/GenBank/DDBJ whole genome shotgun (WGS) entry which is preliminary data.</text>
</comment>
<dbReference type="SUPFAM" id="SSF53850">
    <property type="entry name" value="Periplasmic binding protein-like II"/>
    <property type="match status" value="1"/>
</dbReference>
<keyword evidence="2 3" id="KW-0732">Signal</keyword>
<feature type="signal peptide" evidence="3">
    <location>
        <begin position="1"/>
        <end position="25"/>
    </location>
</feature>
<feature type="chain" id="PRO_5008872539" description="Phosphonate ABC transporter substrate-binding protein" evidence="3">
    <location>
        <begin position="26"/>
        <end position="318"/>
    </location>
</feature>
<evidence type="ECO:0000256" key="3">
    <source>
        <dbReference type="SAM" id="SignalP"/>
    </source>
</evidence>
<evidence type="ECO:0000313" key="4">
    <source>
        <dbReference type="EMBL" id="OAN45684.1"/>
    </source>
</evidence>
<evidence type="ECO:0008006" key="7">
    <source>
        <dbReference type="Google" id="ProtNLM"/>
    </source>
</evidence>
<accession>A0A178MAZ6</accession>
<dbReference type="Pfam" id="PF12974">
    <property type="entry name" value="Phosphonate-bd"/>
    <property type="match status" value="1"/>
</dbReference>
<proteinExistence type="inferred from homology"/>
<keyword evidence="6" id="KW-1185">Reference proteome</keyword>
<dbReference type="GO" id="GO:0043190">
    <property type="term" value="C:ATP-binding cassette (ABC) transporter complex"/>
    <property type="evidence" value="ECO:0007669"/>
    <property type="project" value="InterPro"/>
</dbReference>